<dbReference type="Pfam" id="PF15377">
    <property type="entry name" value="DUF4604"/>
    <property type="match status" value="1"/>
</dbReference>
<dbReference type="GO" id="GO:0051721">
    <property type="term" value="F:protein phosphatase 2A binding"/>
    <property type="evidence" value="ECO:0007669"/>
    <property type="project" value="TreeGrafter"/>
</dbReference>
<name>W6UMV5_ECHGR</name>
<dbReference type="PANTHER" id="PTHR10933">
    <property type="entry name" value="IMMUNOGLOBULIN-BINDING PROTEIN 1"/>
    <property type="match status" value="1"/>
</dbReference>
<dbReference type="GeneID" id="36341418"/>
<dbReference type="Pfam" id="PF07004">
    <property type="entry name" value="SHIPPO-rpt"/>
    <property type="match status" value="5"/>
</dbReference>
<dbReference type="Gene3D" id="1.25.40.540">
    <property type="entry name" value="TAP42-like family"/>
    <property type="match status" value="1"/>
</dbReference>
<dbReference type="InterPro" id="IPR038511">
    <property type="entry name" value="TAP42/TAP46-like_sf"/>
</dbReference>
<proteinExistence type="predicted"/>
<dbReference type="GO" id="GO:0005829">
    <property type="term" value="C:cytosol"/>
    <property type="evidence" value="ECO:0007669"/>
    <property type="project" value="TreeGrafter"/>
</dbReference>
<dbReference type="InterPro" id="IPR027911">
    <property type="entry name" value="DUF4604"/>
</dbReference>
<sequence length="819" mass="91885">MQSESTLPSLFSRALGNYLKIKKTGTVSTDDKFRELIQDSCAICQEAIQMINQLELFSKNELLEDLSTQSIRYLTLPAFLAFFNGQKTDREERLTTLKLAQACKFCLGQIFDGANSKSKPSVVRWDPNAVREEKIRAYKAKKALEQRLENFHFLDTSHVDDEVLREESLAIVRYWAYTAVEELKLISEEVAILLRFLEPQGPSSPFPPPPPPPISRQPPLLITREEIQAAVFGAGYPSLPTMTLDHFVELQVQQGLMPLPQPAKGNKVNNKGGTWRRINPSETAEVKQEAETRAAKEDALEDAYSEEQRAKARKFDEFKDEHRRGSGNRANRGFGCASNILFNYLQKRRVEAINAEEPAFIKRFRERSGMRPEATIESKRVQPRCGGDDDEDWRDREDEAPQVVAGIGVSESEAIDFAQRNLVKKQPQTKKSGAENNNKPTAEEIEAERSGRVLFRKPKAKEDSKDMREKRDRSGRKGENEGVKKTEMVKRNKKSGGSLSFSYDDEEDGMLDCPFWRSVHDYSLSTPPSAVSNFLPPWQCLIMNLGANQGATIWRRRERSPLGEYPKMGEEKLGYPYTRPRVPIYATYGSPGPVYKLPPLLGEKDHDFESIHIKAPAYSFGHQYKNLYYEASPGPAAYPQNGKMTNHGLMQGPAYSLKQRLDPDSSSPGPGPAQYLPNDNAVHPRSPGYQFGLAAPDLLKNPGPAPNAYSLPRPDIISGKISAPQYTLTGRNDGLSTPKNPGPADYTIGNPEITKPSAPKFSMGATLPIPLKPMPGPADYRVDDVTLTRRRAPKFSMGIYHSPYKLDIIDKGKDDWLEC</sequence>
<feature type="region of interest" description="Disordered" evidence="1">
    <location>
        <begin position="370"/>
        <end position="394"/>
    </location>
</feature>
<comment type="caution">
    <text evidence="3">The sequence shown here is derived from an EMBL/GenBank/DDBJ whole genome shotgun (WGS) entry which is preliminary data.</text>
</comment>
<feature type="region of interest" description="Disordered" evidence="1">
    <location>
        <begin position="421"/>
        <end position="503"/>
    </location>
</feature>
<dbReference type="AlphaFoldDB" id="W6UMV5"/>
<feature type="compositionally biased region" description="Basic and acidic residues" evidence="1">
    <location>
        <begin position="284"/>
        <end position="298"/>
    </location>
</feature>
<dbReference type="CTD" id="36341418"/>
<dbReference type="EMBL" id="APAU02000044">
    <property type="protein sequence ID" value="EUB59452.1"/>
    <property type="molecule type" value="Genomic_DNA"/>
</dbReference>
<dbReference type="STRING" id="6210.W6UMV5"/>
<reference evidence="3 4" key="1">
    <citation type="journal article" date="2013" name="Nat. Genet.">
        <title>The genome of the hydatid tapeworm Echinococcus granulosus.</title>
        <authorList>
            <person name="Zheng H."/>
            <person name="Zhang W."/>
            <person name="Zhang L."/>
            <person name="Zhang Z."/>
            <person name="Li J."/>
            <person name="Lu G."/>
            <person name="Zhu Y."/>
            <person name="Wang Y."/>
            <person name="Huang Y."/>
            <person name="Liu J."/>
            <person name="Kang H."/>
            <person name="Chen J."/>
            <person name="Wang L."/>
            <person name="Chen A."/>
            <person name="Yu S."/>
            <person name="Gao Z."/>
            <person name="Jin L."/>
            <person name="Gu W."/>
            <person name="Wang Z."/>
            <person name="Zhao L."/>
            <person name="Shi B."/>
            <person name="Wen H."/>
            <person name="Lin R."/>
            <person name="Jones M.K."/>
            <person name="Brejova B."/>
            <person name="Vinar T."/>
            <person name="Zhao G."/>
            <person name="McManus D.P."/>
            <person name="Chen Z."/>
            <person name="Zhou Y."/>
            <person name="Wang S."/>
        </authorList>
    </citation>
    <scope>NUCLEOTIDE SEQUENCE [LARGE SCALE GENOMIC DNA]</scope>
</reference>
<feature type="compositionally biased region" description="Basic and acidic residues" evidence="1">
    <location>
        <begin position="460"/>
        <end position="490"/>
    </location>
</feature>
<keyword evidence="4" id="KW-1185">Reference proteome</keyword>
<feature type="compositionally biased region" description="Polar residues" evidence="1">
    <location>
        <begin position="429"/>
        <end position="440"/>
    </location>
</feature>
<dbReference type="PANTHER" id="PTHR10933:SF9">
    <property type="entry name" value="IMMUNOGLOBULIN-BINDING PROTEIN 1"/>
    <property type="match status" value="1"/>
</dbReference>
<dbReference type="OrthoDB" id="10261753at2759"/>
<accession>W6UMV5</accession>
<feature type="compositionally biased region" description="Basic and acidic residues" evidence="1">
    <location>
        <begin position="370"/>
        <end position="380"/>
    </location>
</feature>
<dbReference type="InterPro" id="IPR007304">
    <property type="entry name" value="TAP46-like"/>
</dbReference>
<dbReference type="Proteomes" id="UP000019149">
    <property type="component" value="Unassembled WGS sequence"/>
</dbReference>
<feature type="region of interest" description="Disordered" evidence="1">
    <location>
        <begin position="658"/>
        <end position="689"/>
    </location>
</feature>
<organism evidence="3 4">
    <name type="scientific">Echinococcus granulosus</name>
    <name type="common">Hydatid tapeworm</name>
    <dbReference type="NCBI Taxonomy" id="6210"/>
    <lineage>
        <taxon>Eukaryota</taxon>
        <taxon>Metazoa</taxon>
        <taxon>Spiralia</taxon>
        <taxon>Lophotrochozoa</taxon>
        <taxon>Platyhelminthes</taxon>
        <taxon>Cestoda</taxon>
        <taxon>Eucestoda</taxon>
        <taxon>Cyclophyllidea</taxon>
        <taxon>Taeniidae</taxon>
        <taxon>Echinococcus</taxon>
        <taxon>Echinococcus granulosus group</taxon>
    </lineage>
</organism>
<feature type="region of interest" description="Disordered" evidence="1">
    <location>
        <begin position="258"/>
        <end position="302"/>
    </location>
</feature>
<feature type="domain" description="DUF4604" evidence="2">
    <location>
        <begin position="354"/>
        <end position="505"/>
    </location>
</feature>
<dbReference type="InterPro" id="IPR010736">
    <property type="entry name" value="SHIPPO-rpt"/>
</dbReference>
<protein>
    <submittedName>
        <fullName evidence="3">Immunoglobulin-binding protein</fullName>
    </submittedName>
</protein>
<dbReference type="KEGG" id="egl:EGR_05703"/>
<evidence type="ECO:0000313" key="4">
    <source>
        <dbReference type="Proteomes" id="UP000019149"/>
    </source>
</evidence>
<dbReference type="GO" id="GO:0035303">
    <property type="term" value="P:regulation of dephosphorylation"/>
    <property type="evidence" value="ECO:0007669"/>
    <property type="project" value="TreeGrafter"/>
</dbReference>
<evidence type="ECO:0000259" key="2">
    <source>
        <dbReference type="Pfam" id="PF15377"/>
    </source>
</evidence>
<gene>
    <name evidence="3" type="ORF">EGR_05703</name>
</gene>
<evidence type="ECO:0000313" key="3">
    <source>
        <dbReference type="EMBL" id="EUB59452.1"/>
    </source>
</evidence>
<dbReference type="Pfam" id="PF04177">
    <property type="entry name" value="TAP42"/>
    <property type="match status" value="2"/>
</dbReference>
<dbReference type="RefSeq" id="XP_024350648.1">
    <property type="nucleotide sequence ID" value="XM_024494952.1"/>
</dbReference>
<evidence type="ECO:0000256" key="1">
    <source>
        <dbReference type="SAM" id="MobiDB-lite"/>
    </source>
</evidence>
<dbReference type="GO" id="GO:0009966">
    <property type="term" value="P:regulation of signal transduction"/>
    <property type="evidence" value="ECO:0007669"/>
    <property type="project" value="InterPro"/>
</dbReference>